<proteinExistence type="predicted"/>
<feature type="compositionally biased region" description="Low complexity" evidence="1">
    <location>
        <begin position="124"/>
        <end position="139"/>
    </location>
</feature>
<organism evidence="2">
    <name type="scientific">Burkholderia sp. (strain CCGE1003)</name>
    <dbReference type="NCBI Taxonomy" id="640512"/>
    <lineage>
        <taxon>Bacteria</taxon>
        <taxon>Pseudomonadati</taxon>
        <taxon>Pseudomonadota</taxon>
        <taxon>Betaproteobacteria</taxon>
        <taxon>Burkholderiales</taxon>
        <taxon>Burkholderiaceae</taxon>
        <taxon>Burkholderia</taxon>
    </lineage>
</organism>
<gene>
    <name evidence="2" type="ordered locus">BC1003_2753</name>
</gene>
<protein>
    <submittedName>
        <fullName evidence="2">Uncharacterized protein</fullName>
    </submittedName>
</protein>
<dbReference type="AlphaFoldDB" id="E1T7J3"/>
<sequence>MLELTTEQVAALAEIDAKRFVEGVRADLGKDDPKLADDATLSSRLWRAFKAAREFGIERNENLVAFLRIEAYAPGFYEQPSIRAWVTRPGRSADERFHDYLRVMRWKIEYPEFRGGLNNGGSGDSVAGGSSGSPWSSIGARWRSFTGRGSSGGNG</sequence>
<dbReference type="HOGENOM" id="CLU_1674628_0_0_4"/>
<dbReference type="STRING" id="640512.BC1003_2753"/>
<dbReference type="KEGG" id="bgf:BC1003_2753"/>
<dbReference type="OrthoDB" id="6623806at2"/>
<evidence type="ECO:0000256" key="1">
    <source>
        <dbReference type="SAM" id="MobiDB-lite"/>
    </source>
</evidence>
<accession>E1T7J3</accession>
<name>E1T7J3_BURSG</name>
<evidence type="ECO:0000313" key="2">
    <source>
        <dbReference type="EMBL" id="ADN58706.1"/>
    </source>
</evidence>
<reference evidence="2" key="1">
    <citation type="submission" date="2010-09" db="EMBL/GenBank/DDBJ databases">
        <title>Complete sequence of chromosome1 of Burkholderia sp. CCGE1003.</title>
        <authorList>
            <consortium name="US DOE Joint Genome Institute"/>
            <person name="Lucas S."/>
            <person name="Copeland A."/>
            <person name="Lapidus A."/>
            <person name="Cheng J.-F."/>
            <person name="Bruce D."/>
            <person name="Goodwin L."/>
            <person name="Pitluck S."/>
            <person name="Daligault H."/>
            <person name="Davenport K."/>
            <person name="Detter J.C."/>
            <person name="Han C."/>
            <person name="Tapia R."/>
            <person name="Land M."/>
            <person name="Hauser L."/>
            <person name="Jeffries C."/>
            <person name="Kyrpides N."/>
            <person name="Ivanova N."/>
            <person name="Ovchinnikova G."/>
            <person name="Martinez-Romero E."/>
            <person name="Rogel M.A."/>
            <person name="Auchtung J."/>
            <person name="Tiedje J.M."/>
            <person name="Woyke T."/>
        </authorList>
    </citation>
    <scope>NUCLEOTIDE SEQUENCE</scope>
    <source>
        <strain evidence="2">CCGE1003</strain>
    </source>
</reference>
<dbReference type="eggNOG" id="ENOG5033NU3">
    <property type="taxonomic scope" value="Bacteria"/>
</dbReference>
<dbReference type="EMBL" id="CP002217">
    <property type="protein sequence ID" value="ADN58706.1"/>
    <property type="molecule type" value="Genomic_DNA"/>
</dbReference>
<feature type="region of interest" description="Disordered" evidence="1">
    <location>
        <begin position="124"/>
        <end position="155"/>
    </location>
</feature>